<dbReference type="EC" id="3.6.4.13" evidence="6"/>
<keyword evidence="3 6" id="KW-0347">Helicase</keyword>
<comment type="catalytic activity">
    <reaction evidence="6">
        <text>ATP + H2O = ADP + phosphate + H(+)</text>
        <dbReference type="Rhea" id="RHEA:13065"/>
        <dbReference type="ChEBI" id="CHEBI:15377"/>
        <dbReference type="ChEBI" id="CHEBI:15378"/>
        <dbReference type="ChEBI" id="CHEBI:30616"/>
        <dbReference type="ChEBI" id="CHEBI:43474"/>
        <dbReference type="ChEBI" id="CHEBI:456216"/>
        <dbReference type="EC" id="3.6.4.13"/>
    </reaction>
</comment>
<feature type="compositionally biased region" description="Basic and acidic residues" evidence="7">
    <location>
        <begin position="58"/>
        <end position="82"/>
    </location>
</feature>
<dbReference type="InterPro" id="IPR001650">
    <property type="entry name" value="Helicase_C-like"/>
</dbReference>
<comment type="similarity">
    <text evidence="6">Belongs to the DEAD box helicase family.</text>
</comment>
<keyword evidence="2 6" id="KW-0378">Hydrolase</keyword>
<sequence length="830" mass="90018">MFQVERYGEEKRVTSTAKDTAKSSNKTHRDAKEGGERERTTSDKGPSWRDIKSKKKRWAEDIEREMDAKRGESASVQTDKHPHQSNTNNVTEKHSKKRTRGGAKNREKRAKLVADSEPIVEAVSISAPEEDRTEPQVEIDAEVDPNSALDNSAMVESDSPNADESGEQNVDVEEDGEPAVTAPESIALKSPSKLIQPSLKSQGLPHWLENPIRIPSTLLSKSEASSIANSNYNLSKHTQARLSTQGIDHLFPVQQAVLPRLLLSRFSSSPRTPPGDLLVSSATGSGKTLAYVLPILEYLISGTSSISSSSTAYSNMGRVIPRLRALIVVPTRDLAVQVKTTFEEVSKGSQLRIGVVTGSISFHAEQEMLVETINGQFGGSRDVGTENGVQMGEQLQQCSSKVDIVVATPGRLTDHLKGTPGFTLRHLRFLVLDEADRLLVQDYHGWLNLVLNAVKSDAPTAEYGASGLDGESAIAAHYKNRYDRYLSSGCVAPVEPNDDTECGKLWTQRGLHTDNLHAPLHNVLSLRHEHIQKLDDDNIRIAKNGSYLLRHHTPLQKLLFSATLTRNPEKIAALQLVNPTYIAVSNAISTLDEETPLEGQDGDDETEKFTAPPTLKEHMIVVPSTSSKPLILMHILFNLNLRGLLIFTRSVESAHRLASLIGSVAAIQATNEPSASRVTAQAITSDLGTQERKRAIASFKAGNVSCLVASDVMARGMDLGESVLGVVNYDVPTGSGGGGEAGDGGGGVKTYVHRVGRTARAGRDGQAWSLVEEREARWFKKDVLACVRRVGGEKGVLRVKVGVEDVGEELKAAYETALGQLAALVKGPGR</sequence>
<dbReference type="SMART" id="SM00490">
    <property type="entry name" value="HELICc"/>
    <property type="match status" value="1"/>
</dbReference>
<dbReference type="InterPro" id="IPR014001">
    <property type="entry name" value="Helicase_ATP-bd"/>
</dbReference>
<dbReference type="GO" id="GO:0005524">
    <property type="term" value="F:ATP binding"/>
    <property type="evidence" value="ECO:0007669"/>
    <property type="project" value="UniProtKB-UniRule"/>
</dbReference>
<protein>
    <recommendedName>
        <fullName evidence="6">ATP-dependent RNA helicase</fullName>
        <ecNumber evidence="6">3.6.4.13</ecNumber>
    </recommendedName>
</protein>
<dbReference type="Gene3D" id="3.40.50.300">
    <property type="entry name" value="P-loop containing nucleotide triphosphate hydrolases"/>
    <property type="match status" value="2"/>
</dbReference>
<name>A0A507F6B1_9FUNG</name>
<dbReference type="PROSITE" id="PS00039">
    <property type="entry name" value="DEAD_ATP_HELICASE"/>
    <property type="match status" value="1"/>
</dbReference>
<evidence type="ECO:0000256" key="5">
    <source>
        <dbReference type="ARBA" id="ARBA00022884"/>
    </source>
</evidence>
<evidence type="ECO:0000256" key="1">
    <source>
        <dbReference type="ARBA" id="ARBA00022741"/>
    </source>
</evidence>
<keyword evidence="5 6" id="KW-0694">RNA-binding</keyword>
<feature type="compositionally biased region" description="Acidic residues" evidence="7">
    <location>
        <begin position="164"/>
        <end position="177"/>
    </location>
</feature>
<feature type="domain" description="Helicase ATP-binding" evidence="8">
    <location>
        <begin position="268"/>
        <end position="582"/>
    </location>
</feature>
<dbReference type="EMBL" id="QEAP01000243">
    <property type="protein sequence ID" value="TPX71652.1"/>
    <property type="molecule type" value="Genomic_DNA"/>
</dbReference>
<evidence type="ECO:0000256" key="6">
    <source>
        <dbReference type="RuleBase" id="RU365068"/>
    </source>
</evidence>
<feature type="compositionally biased region" description="Basic and acidic residues" evidence="7">
    <location>
        <begin position="1"/>
        <end position="13"/>
    </location>
</feature>
<feature type="compositionally biased region" description="Basic and acidic residues" evidence="7">
    <location>
        <begin position="27"/>
        <end position="51"/>
    </location>
</feature>
<dbReference type="AlphaFoldDB" id="A0A507F6B1"/>
<organism evidence="10 11">
    <name type="scientific">Chytriomyces confervae</name>
    <dbReference type="NCBI Taxonomy" id="246404"/>
    <lineage>
        <taxon>Eukaryota</taxon>
        <taxon>Fungi</taxon>
        <taxon>Fungi incertae sedis</taxon>
        <taxon>Chytridiomycota</taxon>
        <taxon>Chytridiomycota incertae sedis</taxon>
        <taxon>Chytridiomycetes</taxon>
        <taxon>Chytridiales</taxon>
        <taxon>Chytriomycetaceae</taxon>
        <taxon>Chytriomyces</taxon>
    </lineage>
</organism>
<accession>A0A507F6B1</accession>
<dbReference type="PANTHER" id="PTHR24031">
    <property type="entry name" value="RNA HELICASE"/>
    <property type="match status" value="1"/>
</dbReference>
<dbReference type="InterPro" id="IPR027417">
    <property type="entry name" value="P-loop_NTPase"/>
</dbReference>
<dbReference type="GO" id="GO:0003723">
    <property type="term" value="F:RNA binding"/>
    <property type="evidence" value="ECO:0007669"/>
    <property type="project" value="UniProtKB-UniRule"/>
</dbReference>
<feature type="compositionally biased region" description="Polar residues" evidence="7">
    <location>
        <begin position="14"/>
        <end position="24"/>
    </location>
</feature>
<dbReference type="InterPro" id="IPR011545">
    <property type="entry name" value="DEAD/DEAH_box_helicase_dom"/>
</dbReference>
<reference evidence="10 11" key="1">
    <citation type="journal article" date="2019" name="Sci. Rep.">
        <title>Comparative genomics of chytrid fungi reveal insights into the obligate biotrophic and pathogenic lifestyle of Synchytrium endobioticum.</title>
        <authorList>
            <person name="van de Vossenberg B.T.L.H."/>
            <person name="Warris S."/>
            <person name="Nguyen H.D.T."/>
            <person name="van Gent-Pelzer M.P.E."/>
            <person name="Joly D.L."/>
            <person name="van de Geest H.C."/>
            <person name="Bonants P.J.M."/>
            <person name="Smith D.S."/>
            <person name="Levesque C.A."/>
            <person name="van der Lee T.A.J."/>
        </authorList>
    </citation>
    <scope>NUCLEOTIDE SEQUENCE [LARGE SCALE GENOMIC DNA]</scope>
    <source>
        <strain evidence="10 11">CBS 675.73</strain>
    </source>
</reference>
<feature type="domain" description="Helicase C-terminal" evidence="9">
    <location>
        <begin position="631"/>
        <end position="807"/>
    </location>
</feature>
<dbReference type="STRING" id="246404.A0A507F6B1"/>
<dbReference type="Proteomes" id="UP000320333">
    <property type="component" value="Unassembled WGS sequence"/>
</dbReference>
<dbReference type="PROSITE" id="PS51194">
    <property type="entry name" value="HELICASE_CTER"/>
    <property type="match status" value="1"/>
</dbReference>
<comment type="caution">
    <text evidence="10">The sequence shown here is derived from an EMBL/GenBank/DDBJ whole genome shotgun (WGS) entry which is preliminary data.</text>
</comment>
<comment type="domain">
    <text evidence="6">The Q motif is unique to and characteristic of the DEAD box family of RNA helicases and controls ATP binding and hydrolysis.</text>
</comment>
<evidence type="ECO:0000256" key="2">
    <source>
        <dbReference type="ARBA" id="ARBA00022801"/>
    </source>
</evidence>
<evidence type="ECO:0000313" key="10">
    <source>
        <dbReference type="EMBL" id="TPX71652.1"/>
    </source>
</evidence>
<keyword evidence="1 6" id="KW-0547">Nucleotide-binding</keyword>
<evidence type="ECO:0000256" key="4">
    <source>
        <dbReference type="ARBA" id="ARBA00022840"/>
    </source>
</evidence>
<dbReference type="PROSITE" id="PS51192">
    <property type="entry name" value="HELICASE_ATP_BIND_1"/>
    <property type="match status" value="1"/>
</dbReference>
<dbReference type="GO" id="GO:0016787">
    <property type="term" value="F:hydrolase activity"/>
    <property type="evidence" value="ECO:0007669"/>
    <property type="project" value="UniProtKB-KW"/>
</dbReference>
<dbReference type="InterPro" id="IPR000629">
    <property type="entry name" value="RNA-helicase_DEAD-box_CS"/>
</dbReference>
<dbReference type="OrthoDB" id="3370at2759"/>
<evidence type="ECO:0000256" key="3">
    <source>
        <dbReference type="ARBA" id="ARBA00022806"/>
    </source>
</evidence>
<dbReference type="Pfam" id="PF00270">
    <property type="entry name" value="DEAD"/>
    <property type="match status" value="1"/>
</dbReference>
<feature type="region of interest" description="Disordered" evidence="7">
    <location>
        <begin position="1"/>
        <end position="178"/>
    </location>
</feature>
<comment type="function">
    <text evidence="6">RNA helicase.</text>
</comment>
<dbReference type="CDD" id="cd17956">
    <property type="entry name" value="DEADc_DDX51"/>
    <property type="match status" value="1"/>
</dbReference>
<evidence type="ECO:0000313" key="11">
    <source>
        <dbReference type="Proteomes" id="UP000320333"/>
    </source>
</evidence>
<evidence type="ECO:0000259" key="8">
    <source>
        <dbReference type="PROSITE" id="PS51192"/>
    </source>
</evidence>
<gene>
    <name evidence="10" type="ORF">CcCBS67573_g06081</name>
</gene>
<evidence type="ECO:0000256" key="7">
    <source>
        <dbReference type="SAM" id="MobiDB-lite"/>
    </source>
</evidence>
<dbReference type="SMART" id="SM00487">
    <property type="entry name" value="DEXDc"/>
    <property type="match status" value="1"/>
</dbReference>
<dbReference type="SUPFAM" id="SSF52540">
    <property type="entry name" value="P-loop containing nucleoside triphosphate hydrolases"/>
    <property type="match status" value="1"/>
</dbReference>
<dbReference type="Pfam" id="PF00271">
    <property type="entry name" value="Helicase_C"/>
    <property type="match status" value="1"/>
</dbReference>
<keyword evidence="4 6" id="KW-0067">ATP-binding</keyword>
<feature type="compositionally biased region" description="Basic residues" evidence="7">
    <location>
        <begin position="94"/>
        <end position="111"/>
    </location>
</feature>
<evidence type="ECO:0000259" key="9">
    <source>
        <dbReference type="PROSITE" id="PS51194"/>
    </source>
</evidence>
<dbReference type="CDD" id="cd18787">
    <property type="entry name" value="SF2_C_DEAD"/>
    <property type="match status" value="1"/>
</dbReference>
<proteinExistence type="inferred from homology"/>
<keyword evidence="11" id="KW-1185">Reference proteome</keyword>
<dbReference type="GO" id="GO:0003724">
    <property type="term" value="F:RNA helicase activity"/>
    <property type="evidence" value="ECO:0007669"/>
    <property type="project" value="UniProtKB-EC"/>
</dbReference>